<evidence type="ECO:0000256" key="3">
    <source>
        <dbReference type="ARBA" id="ARBA00022630"/>
    </source>
</evidence>
<accession>A0A7X2XF61</accession>
<dbReference type="Gene3D" id="3.40.109.10">
    <property type="entry name" value="NADH Oxidase"/>
    <property type="match status" value="1"/>
</dbReference>
<dbReference type="RefSeq" id="WP_155163512.1">
    <property type="nucleotide sequence ID" value="NZ_JAXUJR010000010.1"/>
</dbReference>
<dbReference type="CDD" id="cd02062">
    <property type="entry name" value="Nitro_FMN_reductase"/>
    <property type="match status" value="1"/>
</dbReference>
<dbReference type="PANTHER" id="PTHR43673:SF2">
    <property type="entry name" value="NITROREDUCTASE"/>
    <property type="match status" value="1"/>
</dbReference>
<dbReference type="AlphaFoldDB" id="A0A7X2XF61"/>
<dbReference type="SUPFAM" id="SSF55469">
    <property type="entry name" value="FMN-dependent nitroreductase-like"/>
    <property type="match status" value="1"/>
</dbReference>
<dbReference type="OrthoDB" id="9783470at2"/>
<dbReference type="InterPro" id="IPR000415">
    <property type="entry name" value="Nitroreductase-like"/>
</dbReference>
<evidence type="ECO:0000256" key="2">
    <source>
        <dbReference type="ARBA" id="ARBA00007118"/>
    </source>
</evidence>
<evidence type="ECO:0000256" key="1">
    <source>
        <dbReference type="ARBA" id="ARBA00001917"/>
    </source>
</evidence>
<comment type="cofactor">
    <cofactor evidence="1">
        <name>FMN</name>
        <dbReference type="ChEBI" id="CHEBI:58210"/>
    </cofactor>
</comment>
<evidence type="ECO:0000256" key="5">
    <source>
        <dbReference type="ARBA" id="ARBA00023002"/>
    </source>
</evidence>
<keyword evidence="3" id="KW-0285">Flavoprotein</keyword>
<dbReference type="Pfam" id="PF00881">
    <property type="entry name" value="Nitroreductase"/>
    <property type="match status" value="1"/>
</dbReference>
<dbReference type="EMBL" id="WNBW01000001">
    <property type="protein sequence ID" value="MTU03124.1"/>
    <property type="molecule type" value="Genomic_DNA"/>
</dbReference>
<evidence type="ECO:0000313" key="8">
    <source>
        <dbReference type="EMBL" id="MTU03124.1"/>
    </source>
</evidence>
<evidence type="ECO:0000313" key="7">
    <source>
        <dbReference type="EMBL" id="MTT74993.1"/>
    </source>
</evidence>
<dbReference type="GO" id="GO:0016491">
    <property type="term" value="F:oxidoreductase activity"/>
    <property type="evidence" value="ECO:0007669"/>
    <property type="project" value="UniProtKB-KW"/>
</dbReference>
<reference evidence="9 10" key="1">
    <citation type="journal article" date="2019" name="Nat. Med.">
        <title>A library of human gut bacterial isolates paired with longitudinal multiomics data enables mechanistic microbiome research.</title>
        <authorList>
            <person name="Poyet M."/>
            <person name="Groussin M."/>
            <person name="Gibbons S.M."/>
            <person name="Avila-Pacheco J."/>
            <person name="Jiang X."/>
            <person name="Kearney S.M."/>
            <person name="Perrotta A.R."/>
            <person name="Berdy B."/>
            <person name="Zhao S."/>
            <person name="Lieberman T.D."/>
            <person name="Swanson P.K."/>
            <person name="Smith M."/>
            <person name="Roesemann S."/>
            <person name="Alexander J.E."/>
            <person name="Rich S.A."/>
            <person name="Livny J."/>
            <person name="Vlamakis H."/>
            <person name="Clish C."/>
            <person name="Bullock K."/>
            <person name="Deik A."/>
            <person name="Scott J."/>
            <person name="Pierce K.A."/>
            <person name="Xavier R.J."/>
            <person name="Alm E.J."/>
        </authorList>
    </citation>
    <scope>NUCLEOTIDE SEQUENCE [LARGE SCALE GENOMIC DNA]</scope>
    <source>
        <strain evidence="7 10">BIOML-A13</strain>
        <strain evidence="8 9">BIOML-A3</strain>
    </source>
</reference>
<dbReference type="InterPro" id="IPR029479">
    <property type="entry name" value="Nitroreductase"/>
</dbReference>
<sequence length="179" mass="19582">MDTLTAIATRRSTRVYKPEQISDSQLQTVLAAGWASPVGHGAYDELYISVVQNPKILENFAEYCGQAFGNTKYNPFYGAPTLIVISAKPKDDGQMVYIADVGCILENMQLAATDIGLGSVYLWALLNRIPQSPQFVASLELPEGFKPVSALALGYPAKPLEKRSFADIKPERIATKIIK</sequence>
<comment type="caution">
    <text evidence="7">The sequence shown here is derived from an EMBL/GenBank/DDBJ whole genome shotgun (WGS) entry which is preliminary data.</text>
</comment>
<evidence type="ECO:0000313" key="9">
    <source>
        <dbReference type="Proteomes" id="UP000443070"/>
    </source>
</evidence>
<dbReference type="EMBL" id="WNBM01000001">
    <property type="protein sequence ID" value="MTT74993.1"/>
    <property type="molecule type" value="Genomic_DNA"/>
</dbReference>
<name>A0A7X2XF61_9FIRM</name>
<keyword evidence="5" id="KW-0560">Oxidoreductase</keyword>
<dbReference type="Proteomes" id="UP000484547">
    <property type="component" value="Unassembled WGS sequence"/>
</dbReference>
<evidence type="ECO:0000313" key="10">
    <source>
        <dbReference type="Proteomes" id="UP000484547"/>
    </source>
</evidence>
<organism evidence="7 10">
    <name type="scientific">Phascolarctobacterium faecium</name>
    <dbReference type="NCBI Taxonomy" id="33025"/>
    <lineage>
        <taxon>Bacteria</taxon>
        <taxon>Bacillati</taxon>
        <taxon>Bacillota</taxon>
        <taxon>Negativicutes</taxon>
        <taxon>Acidaminococcales</taxon>
        <taxon>Acidaminococcaceae</taxon>
        <taxon>Phascolarctobacterium</taxon>
    </lineage>
</organism>
<evidence type="ECO:0000259" key="6">
    <source>
        <dbReference type="Pfam" id="PF00881"/>
    </source>
</evidence>
<keyword evidence="9" id="KW-1185">Reference proteome</keyword>
<evidence type="ECO:0000256" key="4">
    <source>
        <dbReference type="ARBA" id="ARBA00022643"/>
    </source>
</evidence>
<dbReference type="PANTHER" id="PTHR43673">
    <property type="entry name" value="NAD(P)H NITROREDUCTASE YDGI-RELATED"/>
    <property type="match status" value="1"/>
</dbReference>
<keyword evidence="4" id="KW-0288">FMN</keyword>
<dbReference type="Proteomes" id="UP000443070">
    <property type="component" value="Unassembled WGS sequence"/>
</dbReference>
<proteinExistence type="inferred from homology"/>
<gene>
    <name evidence="7" type="ORF">GMD11_01750</name>
    <name evidence="8" type="ORF">GMD18_01745</name>
</gene>
<feature type="domain" description="Nitroreductase" evidence="6">
    <location>
        <begin position="7"/>
        <end position="155"/>
    </location>
</feature>
<protein>
    <submittedName>
        <fullName evidence="7">Nitroreductase</fullName>
    </submittedName>
</protein>
<comment type="similarity">
    <text evidence="2">Belongs to the nitroreductase family.</text>
</comment>